<reference evidence="1 2" key="1">
    <citation type="journal article" date="2018" name="Sci. Rep.">
        <title>Genomic signatures of local adaptation to the degree of environmental predictability in rotifers.</title>
        <authorList>
            <person name="Franch-Gras L."/>
            <person name="Hahn C."/>
            <person name="Garcia-Roger E.M."/>
            <person name="Carmona M.J."/>
            <person name="Serra M."/>
            <person name="Gomez A."/>
        </authorList>
    </citation>
    <scope>NUCLEOTIDE SEQUENCE [LARGE SCALE GENOMIC DNA]</scope>
    <source>
        <strain evidence="1">HYR1</strain>
    </source>
</reference>
<accession>A0A3M7QY41</accession>
<name>A0A3M7QY41_BRAPC</name>
<gene>
    <name evidence="1" type="ORF">BpHYR1_052438</name>
</gene>
<dbReference type="Proteomes" id="UP000276133">
    <property type="component" value="Unassembled WGS sequence"/>
</dbReference>
<evidence type="ECO:0000313" key="1">
    <source>
        <dbReference type="EMBL" id="RNA16290.1"/>
    </source>
</evidence>
<sequence length="174" mass="20252">MIYDMLSNNIIYSHLCPFTIVSPFVLIPKNLENRFPGSYLFHDLLVTKFVTCDQVSRYRFGDHSGHKITNNFKNVTLLDSKSKSNYYEKKSQEISEASEDVQIEIKKVLFGKKNPVECPDCGRFFESETGLKMHHNSVLIVTKYEQKFKKKKVFDSVIGESYFYILLAELVENK</sequence>
<dbReference type="AlphaFoldDB" id="A0A3M7QY41"/>
<protein>
    <recommendedName>
        <fullName evidence="3">C2H2-type domain-containing protein</fullName>
    </recommendedName>
</protein>
<keyword evidence="2" id="KW-1185">Reference proteome</keyword>
<comment type="caution">
    <text evidence="1">The sequence shown here is derived from an EMBL/GenBank/DDBJ whole genome shotgun (WGS) entry which is preliminary data.</text>
</comment>
<evidence type="ECO:0000313" key="2">
    <source>
        <dbReference type="Proteomes" id="UP000276133"/>
    </source>
</evidence>
<organism evidence="1 2">
    <name type="scientific">Brachionus plicatilis</name>
    <name type="common">Marine rotifer</name>
    <name type="synonym">Brachionus muelleri</name>
    <dbReference type="NCBI Taxonomy" id="10195"/>
    <lineage>
        <taxon>Eukaryota</taxon>
        <taxon>Metazoa</taxon>
        <taxon>Spiralia</taxon>
        <taxon>Gnathifera</taxon>
        <taxon>Rotifera</taxon>
        <taxon>Eurotatoria</taxon>
        <taxon>Monogononta</taxon>
        <taxon>Pseudotrocha</taxon>
        <taxon>Ploima</taxon>
        <taxon>Brachionidae</taxon>
        <taxon>Brachionus</taxon>
    </lineage>
</organism>
<evidence type="ECO:0008006" key="3">
    <source>
        <dbReference type="Google" id="ProtNLM"/>
    </source>
</evidence>
<proteinExistence type="predicted"/>
<dbReference type="EMBL" id="REGN01004739">
    <property type="protein sequence ID" value="RNA16290.1"/>
    <property type="molecule type" value="Genomic_DNA"/>
</dbReference>